<reference evidence="1 2" key="1">
    <citation type="submission" date="2020-03" db="EMBL/GenBank/DDBJ databases">
        <title>Complete Genome Sequence of Halomonas meridiana strain Eplume2, isolated from hydrothermal-plume in the north east Pacific Ocean.</title>
        <authorList>
            <person name="Kurihara Y."/>
            <person name="Kawai S."/>
            <person name="Sakai A."/>
            <person name="Galipon J."/>
            <person name="Arakawa K."/>
        </authorList>
    </citation>
    <scope>NUCLEOTIDE SEQUENCE [LARGE SCALE GENOMIC DNA]</scope>
    <source>
        <strain evidence="1 2">Eplume2</strain>
    </source>
</reference>
<keyword evidence="2" id="KW-1185">Reference proteome</keyword>
<proteinExistence type="predicted"/>
<organism evidence="1 2">
    <name type="scientific">Vreelandella aquamarina</name>
    <dbReference type="NCBI Taxonomy" id="77097"/>
    <lineage>
        <taxon>Bacteria</taxon>
        <taxon>Pseudomonadati</taxon>
        <taxon>Pseudomonadota</taxon>
        <taxon>Gammaproteobacteria</taxon>
        <taxon>Oceanospirillales</taxon>
        <taxon>Halomonadaceae</taxon>
        <taxon>Vreelandella</taxon>
    </lineage>
</organism>
<dbReference type="EMBL" id="AP022869">
    <property type="protein sequence ID" value="BCB69951.1"/>
    <property type="molecule type" value="Genomic_DNA"/>
</dbReference>
<dbReference type="AlphaFoldDB" id="A0A6F8X6F1"/>
<evidence type="ECO:0000313" key="1">
    <source>
        <dbReference type="EMBL" id="BCB69951.1"/>
    </source>
</evidence>
<protein>
    <submittedName>
        <fullName evidence="1">Uncharacterized protein</fullName>
    </submittedName>
</protein>
<gene>
    <name evidence="1" type="ORF">HMEPL2_03020</name>
</gene>
<evidence type="ECO:0000313" key="2">
    <source>
        <dbReference type="Proteomes" id="UP000501053"/>
    </source>
</evidence>
<name>A0A6F8X6F1_9GAMM</name>
<accession>A0A6F8X6F1</accession>
<sequence>MTDAQRVASIDQIVFQRLDHAAVVEGLTQQQSAAVAGGALAAQLNTGSTVARGRPGG</sequence>
<dbReference type="Proteomes" id="UP000501053">
    <property type="component" value="Chromosome"/>
</dbReference>